<dbReference type="Proteomes" id="UP000218238">
    <property type="component" value="Unassembled WGS sequence"/>
</dbReference>
<feature type="domain" description="Peptidase M48" evidence="8">
    <location>
        <begin position="125"/>
        <end position="163"/>
    </location>
</feature>
<feature type="transmembrane region" description="Helical" evidence="7">
    <location>
        <begin position="68"/>
        <end position="90"/>
    </location>
</feature>
<dbReference type="InterPro" id="IPR001915">
    <property type="entry name" value="Peptidase_M48"/>
</dbReference>
<keyword evidence="1 6" id="KW-0645">Protease</keyword>
<comment type="cofactor">
    <cofactor evidence="6">
        <name>Zn(2+)</name>
        <dbReference type="ChEBI" id="CHEBI:29105"/>
    </cofactor>
    <text evidence="6">Binds 1 zinc ion per subunit.</text>
</comment>
<sequence>MHLIIIFAAIALAMSMRGTITTIQGNWNTRWQQTLFLFLFPPLLIFTTAIALLCMGTQGKMVIWHTGWCGYVFASSSLIFSTLLLVRLAYQGWKSVRSLRQYPKTKLGIQPARLLDTQTMFAAQIGFWQSELVISQGLLQSLSPQHLETVIAHEQGHYHYRDTFWFFWLGWIRECTIWLPNTTELWQELLILRELRADAYAASRVDNLLLAESLLLVVSNQPASSNILCAALGSSSHGDKLEQRIEALLNQPETSTTQFDSLPWHPFLLALLPLATILFHQ</sequence>
<keyword evidence="7" id="KW-1133">Transmembrane helix</keyword>
<dbReference type="PANTHER" id="PTHR34978">
    <property type="entry name" value="POSSIBLE SENSOR-TRANSDUCER PROTEIN BLAR"/>
    <property type="match status" value="1"/>
</dbReference>
<dbReference type="RefSeq" id="WP_095721246.1">
    <property type="nucleotide sequence ID" value="NZ_NTFS01000063.1"/>
</dbReference>
<keyword evidence="2" id="KW-0479">Metal-binding</keyword>
<evidence type="ECO:0000256" key="4">
    <source>
        <dbReference type="ARBA" id="ARBA00022833"/>
    </source>
</evidence>
<organism evidence="9 10">
    <name type="scientific">Brunnivagina elsteri CCALA 953</name>
    <dbReference type="NCBI Taxonomy" id="987040"/>
    <lineage>
        <taxon>Bacteria</taxon>
        <taxon>Bacillati</taxon>
        <taxon>Cyanobacteriota</taxon>
        <taxon>Cyanophyceae</taxon>
        <taxon>Nostocales</taxon>
        <taxon>Calotrichaceae</taxon>
        <taxon>Brunnivagina</taxon>
    </lineage>
</organism>
<keyword evidence="4 6" id="KW-0862">Zinc</keyword>
<evidence type="ECO:0000313" key="10">
    <source>
        <dbReference type="Proteomes" id="UP000218238"/>
    </source>
</evidence>
<dbReference type="GO" id="GO:0004222">
    <property type="term" value="F:metalloendopeptidase activity"/>
    <property type="evidence" value="ECO:0007669"/>
    <property type="project" value="InterPro"/>
</dbReference>
<name>A0A2A2TLF1_9CYAN</name>
<evidence type="ECO:0000259" key="8">
    <source>
        <dbReference type="Pfam" id="PF01435"/>
    </source>
</evidence>
<dbReference type="AlphaFoldDB" id="A0A2A2TLF1"/>
<evidence type="ECO:0000256" key="1">
    <source>
        <dbReference type="ARBA" id="ARBA00022670"/>
    </source>
</evidence>
<evidence type="ECO:0000256" key="6">
    <source>
        <dbReference type="RuleBase" id="RU003983"/>
    </source>
</evidence>
<evidence type="ECO:0000256" key="5">
    <source>
        <dbReference type="ARBA" id="ARBA00023049"/>
    </source>
</evidence>
<feature type="transmembrane region" description="Helical" evidence="7">
    <location>
        <begin position="35"/>
        <end position="56"/>
    </location>
</feature>
<proteinExistence type="inferred from homology"/>
<keyword evidence="3 6" id="KW-0378">Hydrolase</keyword>
<gene>
    <name evidence="9" type="ORF">CK510_08265</name>
</gene>
<keyword evidence="5 6" id="KW-0482">Metalloprotease</keyword>
<comment type="similarity">
    <text evidence="6">Belongs to the peptidase M48 family.</text>
</comment>
<dbReference type="GO" id="GO:0006508">
    <property type="term" value="P:proteolysis"/>
    <property type="evidence" value="ECO:0007669"/>
    <property type="project" value="UniProtKB-KW"/>
</dbReference>
<evidence type="ECO:0000256" key="2">
    <source>
        <dbReference type="ARBA" id="ARBA00022723"/>
    </source>
</evidence>
<dbReference type="PANTHER" id="PTHR34978:SF3">
    <property type="entry name" value="SLR0241 PROTEIN"/>
    <property type="match status" value="1"/>
</dbReference>
<accession>A0A2A2TLF1</accession>
<evidence type="ECO:0000256" key="7">
    <source>
        <dbReference type="SAM" id="Phobius"/>
    </source>
</evidence>
<reference evidence="9 10" key="1">
    <citation type="submission" date="2017-08" db="EMBL/GenBank/DDBJ databases">
        <title>Draft genome sequence of filamentous cyanobacterium Calothrix elsteri CCALA 953.</title>
        <authorList>
            <person name="Gagunashvili A.N."/>
            <person name="Elster J."/>
            <person name="Andresson O.S."/>
        </authorList>
    </citation>
    <scope>NUCLEOTIDE SEQUENCE [LARGE SCALE GENOMIC DNA]</scope>
    <source>
        <strain evidence="9 10">CCALA 953</strain>
    </source>
</reference>
<evidence type="ECO:0000313" key="9">
    <source>
        <dbReference type="EMBL" id="PAX58087.1"/>
    </source>
</evidence>
<dbReference type="InterPro" id="IPR052173">
    <property type="entry name" value="Beta-lactam_resp_regulator"/>
</dbReference>
<evidence type="ECO:0000256" key="3">
    <source>
        <dbReference type="ARBA" id="ARBA00022801"/>
    </source>
</evidence>
<protein>
    <submittedName>
        <fullName evidence="9">Peptidase M56 BlaR1</fullName>
    </submittedName>
</protein>
<dbReference type="OrthoDB" id="462286at2"/>
<keyword evidence="7" id="KW-0472">Membrane</keyword>
<comment type="caution">
    <text evidence="9">The sequence shown here is derived from an EMBL/GenBank/DDBJ whole genome shotgun (WGS) entry which is preliminary data.</text>
</comment>
<keyword evidence="7" id="KW-0812">Transmembrane</keyword>
<keyword evidence="10" id="KW-1185">Reference proteome</keyword>
<dbReference type="Pfam" id="PF01435">
    <property type="entry name" value="Peptidase_M48"/>
    <property type="match status" value="1"/>
</dbReference>
<dbReference type="Gene3D" id="3.30.2010.10">
    <property type="entry name" value="Metalloproteases ('zincins'), catalytic domain"/>
    <property type="match status" value="1"/>
</dbReference>
<dbReference type="EMBL" id="NTFS01000063">
    <property type="protein sequence ID" value="PAX58087.1"/>
    <property type="molecule type" value="Genomic_DNA"/>
</dbReference>
<dbReference type="GO" id="GO:0046872">
    <property type="term" value="F:metal ion binding"/>
    <property type="evidence" value="ECO:0007669"/>
    <property type="project" value="UniProtKB-KW"/>
</dbReference>
<dbReference type="CDD" id="cd07326">
    <property type="entry name" value="M56_BlaR1_MecR1_like"/>
    <property type="match status" value="1"/>
</dbReference>